<dbReference type="EMBL" id="KK785060">
    <property type="protein sequence ID" value="KDO51193.1"/>
    <property type="molecule type" value="Genomic_DNA"/>
</dbReference>
<accession>A0A067E832</accession>
<evidence type="ECO:0000256" key="4">
    <source>
        <dbReference type="ARBA" id="ARBA00023163"/>
    </source>
</evidence>
<evidence type="ECO:0000256" key="2">
    <source>
        <dbReference type="ARBA" id="ARBA00022491"/>
    </source>
</evidence>
<dbReference type="NCBIfam" id="TIGR01568">
    <property type="entry name" value="A_thal_3678"/>
    <property type="match status" value="1"/>
</dbReference>
<gene>
    <name evidence="9" type="ORF">CISIN_1g043280mg</name>
</gene>
<keyword evidence="10" id="KW-1185">Reference proteome</keyword>
<feature type="domain" description="OVATE" evidence="8">
    <location>
        <begin position="206"/>
        <end position="269"/>
    </location>
</feature>
<dbReference type="PANTHER" id="PTHR33057">
    <property type="entry name" value="TRANSCRIPTION REPRESSOR OFP7-RELATED"/>
    <property type="match status" value="1"/>
</dbReference>
<dbReference type="PROSITE" id="PS51754">
    <property type="entry name" value="OVATE"/>
    <property type="match status" value="1"/>
</dbReference>
<evidence type="ECO:0000313" key="9">
    <source>
        <dbReference type="EMBL" id="KDO51193.1"/>
    </source>
</evidence>
<dbReference type="InterPro" id="IPR006458">
    <property type="entry name" value="Ovate_C"/>
</dbReference>
<dbReference type="AlphaFoldDB" id="A0A067E832"/>
<feature type="compositionally biased region" description="Low complexity" evidence="7">
    <location>
        <begin position="169"/>
        <end position="189"/>
    </location>
</feature>
<dbReference type="GO" id="GO:0045892">
    <property type="term" value="P:negative regulation of DNA-templated transcription"/>
    <property type="evidence" value="ECO:0007669"/>
    <property type="project" value="UniProtKB-UniRule"/>
</dbReference>
<keyword evidence="5 6" id="KW-0539">Nucleus</keyword>
<name>A0A067E832_CITSI</name>
<dbReference type="STRING" id="2711.A0A067E832"/>
<comment type="function">
    <text evidence="6">Transcriptional repressor that regulates multiple aspects of plant growth and development.</text>
</comment>
<keyword evidence="4 6" id="KW-0804">Transcription</keyword>
<evidence type="ECO:0000259" key="8">
    <source>
        <dbReference type="PROSITE" id="PS51754"/>
    </source>
</evidence>
<protein>
    <recommendedName>
        <fullName evidence="6">Transcription repressor</fullName>
    </recommendedName>
    <alternativeName>
        <fullName evidence="6">Ovate family protein</fullName>
    </alternativeName>
</protein>
<dbReference type="InterPro" id="IPR038933">
    <property type="entry name" value="Ovate"/>
</dbReference>
<dbReference type="Proteomes" id="UP000027120">
    <property type="component" value="Unassembled WGS sequence"/>
</dbReference>
<evidence type="ECO:0000256" key="1">
    <source>
        <dbReference type="ARBA" id="ARBA00004123"/>
    </source>
</evidence>
<dbReference type="PANTHER" id="PTHR33057:SF117">
    <property type="entry name" value="TRANSCRIPTION REPRESSOR OFP14"/>
    <property type="match status" value="1"/>
</dbReference>
<sequence length="298" mass="33988">MPKHLQKSLQDYLSKIRKHTQHNIQHSSSFPPSKEWILSGCKRPKTLSFAIARGQNNNIDDDNNNNNNNNNNDAAATLSDIDRFLFENFRSLYLKDDNEDNNNNNSKKTGFEDQDDHQASFSPSPRGVLFGSPRFVEPPPDLCGSHRFFVSPGSSGSLIEEARNSLTATSEDLGSTSTSTTTLNDHSSTISNDSNDVKLPEECIAVLKYSPSPYDDFRRSMQEMVEARVQHNAKVDWDFMEELLFCYLNLNEKKSYKFILSAFVDLIGVLRENSNKVPARSRNFRVARERRRRVRNVT</sequence>
<evidence type="ECO:0000256" key="3">
    <source>
        <dbReference type="ARBA" id="ARBA00023015"/>
    </source>
</evidence>
<dbReference type="GO" id="GO:0005634">
    <property type="term" value="C:nucleus"/>
    <property type="evidence" value="ECO:0007669"/>
    <property type="project" value="UniProtKB-SubCell"/>
</dbReference>
<evidence type="ECO:0000313" key="10">
    <source>
        <dbReference type="Proteomes" id="UP000027120"/>
    </source>
</evidence>
<comment type="subcellular location">
    <subcellularLocation>
        <location evidence="1 6">Nucleus</location>
    </subcellularLocation>
</comment>
<proteinExistence type="predicted"/>
<organism evidence="9 10">
    <name type="scientific">Citrus sinensis</name>
    <name type="common">Sweet orange</name>
    <name type="synonym">Citrus aurantium var. sinensis</name>
    <dbReference type="NCBI Taxonomy" id="2711"/>
    <lineage>
        <taxon>Eukaryota</taxon>
        <taxon>Viridiplantae</taxon>
        <taxon>Streptophyta</taxon>
        <taxon>Embryophyta</taxon>
        <taxon>Tracheophyta</taxon>
        <taxon>Spermatophyta</taxon>
        <taxon>Magnoliopsida</taxon>
        <taxon>eudicotyledons</taxon>
        <taxon>Gunneridae</taxon>
        <taxon>Pentapetalae</taxon>
        <taxon>rosids</taxon>
        <taxon>malvids</taxon>
        <taxon>Sapindales</taxon>
        <taxon>Rutaceae</taxon>
        <taxon>Aurantioideae</taxon>
        <taxon>Citrus</taxon>
    </lineage>
</organism>
<dbReference type="Pfam" id="PF04844">
    <property type="entry name" value="Ovate"/>
    <property type="match status" value="1"/>
</dbReference>
<feature type="region of interest" description="Disordered" evidence="7">
    <location>
        <begin position="95"/>
        <end position="135"/>
    </location>
</feature>
<keyword evidence="3 6" id="KW-0805">Transcription regulation</keyword>
<keyword evidence="2 6" id="KW-0678">Repressor</keyword>
<evidence type="ECO:0000256" key="5">
    <source>
        <dbReference type="ARBA" id="ARBA00023242"/>
    </source>
</evidence>
<evidence type="ECO:0000256" key="6">
    <source>
        <dbReference type="RuleBase" id="RU367028"/>
    </source>
</evidence>
<evidence type="ECO:0000256" key="7">
    <source>
        <dbReference type="SAM" id="MobiDB-lite"/>
    </source>
</evidence>
<reference evidence="9 10" key="1">
    <citation type="submission" date="2014-04" db="EMBL/GenBank/DDBJ databases">
        <authorList>
            <consortium name="International Citrus Genome Consortium"/>
            <person name="Gmitter F."/>
            <person name="Chen C."/>
            <person name="Farmerie W."/>
            <person name="Harkins T."/>
            <person name="Desany B."/>
            <person name="Mohiuddin M."/>
            <person name="Kodira C."/>
            <person name="Borodovsky M."/>
            <person name="Lomsadze A."/>
            <person name="Burns P."/>
            <person name="Jenkins J."/>
            <person name="Prochnik S."/>
            <person name="Shu S."/>
            <person name="Chapman J."/>
            <person name="Pitluck S."/>
            <person name="Schmutz J."/>
            <person name="Rokhsar D."/>
        </authorList>
    </citation>
    <scope>NUCLEOTIDE SEQUENCE</scope>
</reference>
<feature type="region of interest" description="Disordered" evidence="7">
    <location>
        <begin position="168"/>
        <end position="194"/>
    </location>
</feature>